<dbReference type="InterPro" id="IPR023080">
    <property type="entry name" value="DadA"/>
</dbReference>
<dbReference type="EMBL" id="MUXU01000055">
    <property type="protein sequence ID" value="OOR88154.1"/>
    <property type="molecule type" value="Genomic_DNA"/>
</dbReference>
<evidence type="ECO:0000256" key="7">
    <source>
        <dbReference type="HAMAP-Rule" id="MF_01202"/>
    </source>
</evidence>
<evidence type="ECO:0000256" key="3">
    <source>
        <dbReference type="ARBA" id="ARBA00022630"/>
    </source>
</evidence>
<dbReference type="EC" id="1.4.99.-" evidence="7"/>
<evidence type="ECO:0000313" key="12">
    <source>
        <dbReference type="Proteomes" id="UP000255279"/>
    </source>
</evidence>
<keyword evidence="4 7" id="KW-0274">FAD</keyword>
<dbReference type="SUPFAM" id="SSF54373">
    <property type="entry name" value="FAD-linked reductases, C-terminal domain"/>
    <property type="match status" value="1"/>
</dbReference>
<dbReference type="Proteomes" id="UP000190435">
    <property type="component" value="Unassembled WGS sequence"/>
</dbReference>
<dbReference type="EMBL" id="UGQE01000001">
    <property type="protein sequence ID" value="STZ10507.1"/>
    <property type="molecule type" value="Genomic_DNA"/>
</dbReference>
<keyword evidence="3 7" id="KW-0285">Flavoprotein</keyword>
<dbReference type="STRING" id="34060.B0181_08680"/>
<evidence type="ECO:0000313" key="9">
    <source>
        <dbReference type="EMBL" id="OOR88154.1"/>
    </source>
</evidence>
<accession>A0A1S9ZXC8</accession>
<dbReference type="PANTHER" id="PTHR13847:SF280">
    <property type="entry name" value="D-AMINO ACID DEHYDROGENASE"/>
    <property type="match status" value="1"/>
</dbReference>
<reference evidence="9 11" key="1">
    <citation type="submission" date="2017-02" db="EMBL/GenBank/DDBJ databases">
        <title>Draft genome sequence of Moraxella caviae CCUG 355 type strain.</title>
        <authorList>
            <person name="Engstrom-Jakobsson H."/>
            <person name="Salva-Serra F."/>
            <person name="Thorell K."/>
            <person name="Gonzales-Siles L."/>
            <person name="Karlsson R."/>
            <person name="Boulund F."/>
            <person name="Engstrand L."/>
            <person name="Moore E."/>
        </authorList>
    </citation>
    <scope>NUCLEOTIDE SEQUENCE [LARGE SCALE GENOMIC DNA]</scope>
    <source>
        <strain evidence="9 11">CCUG 355</strain>
    </source>
</reference>
<sequence length="416" mass="45300">MNIIVLGGGVIGVTSAYYLAKHGCQVTVIDRQSDVAEETSFGNAGQISPGYSTPWAAPGIPLKAAKWLVQKHAPFAVRADGSTWQLAWMAQMFKNCTQERYAINKERMMRVSEYSRDCLRALRDEIDINYEHRTGGTLQLFRKQAQLDVVGRDIEVLKECGVAYELLDRDGLARVEPALAHAKDKLVGGLRLPNDETGDCNLFTKSLARHAERLGVRFMFNANIERFTTDGDKISGVVVDGETLTADNYVLALGSYSRGMAKSLGLSLPVYPVKGYSLTVPIIDPANAPVSTVLDETFKVAITRFDNRIRVGGMAELSGFNLGLNPSRRATLEMVTSDLFTGGDLPNASFWTGLRPMTPDGTPIIGATKFTNLYTNTGHGTLGWTMSCGSGKLISDIITGTPTEISLEGLALTRYD</sequence>
<name>A0A1S9ZXC8_9GAMM</name>
<feature type="domain" description="FAD dependent oxidoreductase" evidence="8">
    <location>
        <begin position="3"/>
        <end position="396"/>
    </location>
</feature>
<dbReference type="Gene3D" id="3.30.9.10">
    <property type="entry name" value="D-Amino Acid Oxidase, subunit A, domain 2"/>
    <property type="match status" value="1"/>
</dbReference>
<evidence type="ECO:0000256" key="4">
    <source>
        <dbReference type="ARBA" id="ARBA00022827"/>
    </source>
</evidence>
<protein>
    <recommendedName>
        <fullName evidence="7">D-amino acid dehydrogenase</fullName>
        <ecNumber evidence="7">1.4.99.-</ecNumber>
    </recommendedName>
</protein>
<evidence type="ECO:0000256" key="2">
    <source>
        <dbReference type="ARBA" id="ARBA00009410"/>
    </source>
</evidence>
<comment type="cofactor">
    <cofactor evidence="1 7">
        <name>FAD</name>
        <dbReference type="ChEBI" id="CHEBI:57692"/>
    </cofactor>
</comment>
<dbReference type="Proteomes" id="UP000255279">
    <property type="component" value="Unassembled WGS sequence"/>
</dbReference>
<dbReference type="InterPro" id="IPR006076">
    <property type="entry name" value="FAD-dep_OxRdtase"/>
</dbReference>
<dbReference type="AlphaFoldDB" id="A0A1S9ZXC8"/>
<comment type="similarity">
    <text evidence="2 7">Belongs to the DadA oxidoreductase family.</text>
</comment>
<proteinExistence type="inferred from homology"/>
<dbReference type="RefSeq" id="WP_078277114.1">
    <property type="nucleotide sequence ID" value="NZ_MUXU01000055.1"/>
</dbReference>
<evidence type="ECO:0000259" key="8">
    <source>
        <dbReference type="Pfam" id="PF01266"/>
    </source>
</evidence>
<dbReference type="FunFam" id="3.50.50.60:FF:000020">
    <property type="entry name" value="D-amino acid dehydrogenase"/>
    <property type="match status" value="1"/>
</dbReference>
<gene>
    <name evidence="10" type="primary">soxB</name>
    <name evidence="7" type="synonym">dadA</name>
    <name evidence="9" type="ORF">B0181_08680</name>
    <name evidence="10" type="ORF">NCTC10293_00848</name>
</gene>
<dbReference type="GO" id="GO:0005886">
    <property type="term" value="C:plasma membrane"/>
    <property type="evidence" value="ECO:0007669"/>
    <property type="project" value="TreeGrafter"/>
</dbReference>
<evidence type="ECO:0000313" key="11">
    <source>
        <dbReference type="Proteomes" id="UP000190435"/>
    </source>
</evidence>
<keyword evidence="11" id="KW-1185">Reference proteome</keyword>
<organism evidence="9 11">
    <name type="scientific">Moraxella caviae</name>
    <dbReference type="NCBI Taxonomy" id="34060"/>
    <lineage>
        <taxon>Bacteria</taxon>
        <taxon>Pseudomonadati</taxon>
        <taxon>Pseudomonadota</taxon>
        <taxon>Gammaproteobacteria</taxon>
        <taxon>Moraxellales</taxon>
        <taxon>Moraxellaceae</taxon>
        <taxon>Moraxella</taxon>
    </lineage>
</organism>
<dbReference type="GO" id="GO:0008718">
    <property type="term" value="F:D-amino-acid dehydrogenase activity"/>
    <property type="evidence" value="ECO:0007669"/>
    <property type="project" value="UniProtKB-UniRule"/>
</dbReference>
<feature type="binding site" evidence="7">
    <location>
        <begin position="3"/>
        <end position="17"/>
    </location>
    <ligand>
        <name>FAD</name>
        <dbReference type="ChEBI" id="CHEBI:57692"/>
    </ligand>
</feature>
<comment type="catalytic activity">
    <reaction evidence="6 7">
        <text>a D-alpha-amino acid + A + H2O = a 2-oxocarboxylate + AH2 + NH4(+)</text>
        <dbReference type="Rhea" id="RHEA:18125"/>
        <dbReference type="ChEBI" id="CHEBI:13193"/>
        <dbReference type="ChEBI" id="CHEBI:15377"/>
        <dbReference type="ChEBI" id="CHEBI:17499"/>
        <dbReference type="ChEBI" id="CHEBI:28938"/>
        <dbReference type="ChEBI" id="CHEBI:35179"/>
        <dbReference type="ChEBI" id="CHEBI:59871"/>
    </reaction>
</comment>
<dbReference type="GO" id="GO:0055130">
    <property type="term" value="P:D-alanine catabolic process"/>
    <property type="evidence" value="ECO:0007669"/>
    <property type="project" value="TreeGrafter"/>
</dbReference>
<comment type="function">
    <text evidence="7">Oxidative deamination of D-amino acids.</text>
</comment>
<evidence type="ECO:0000256" key="1">
    <source>
        <dbReference type="ARBA" id="ARBA00001974"/>
    </source>
</evidence>
<dbReference type="PANTHER" id="PTHR13847">
    <property type="entry name" value="SARCOSINE DEHYDROGENASE-RELATED"/>
    <property type="match status" value="1"/>
</dbReference>
<dbReference type="OrthoDB" id="9805337at2"/>
<dbReference type="GO" id="GO:0005737">
    <property type="term" value="C:cytoplasm"/>
    <property type="evidence" value="ECO:0007669"/>
    <property type="project" value="TreeGrafter"/>
</dbReference>
<dbReference type="NCBIfam" id="NF001933">
    <property type="entry name" value="PRK00711.1"/>
    <property type="match status" value="1"/>
</dbReference>
<dbReference type="HAMAP" id="MF_01202">
    <property type="entry name" value="DadA"/>
    <property type="match status" value="1"/>
</dbReference>
<keyword evidence="5 7" id="KW-0560">Oxidoreductase</keyword>
<dbReference type="SUPFAM" id="SSF51905">
    <property type="entry name" value="FAD/NAD(P)-binding domain"/>
    <property type="match status" value="1"/>
</dbReference>
<dbReference type="Gene3D" id="3.50.50.60">
    <property type="entry name" value="FAD/NAD(P)-binding domain"/>
    <property type="match status" value="2"/>
</dbReference>
<evidence type="ECO:0000313" key="10">
    <source>
        <dbReference type="EMBL" id="STZ10507.1"/>
    </source>
</evidence>
<dbReference type="InterPro" id="IPR036188">
    <property type="entry name" value="FAD/NAD-bd_sf"/>
</dbReference>
<evidence type="ECO:0000256" key="6">
    <source>
        <dbReference type="ARBA" id="ARBA00047884"/>
    </source>
</evidence>
<reference evidence="10 12" key="2">
    <citation type="submission" date="2018-06" db="EMBL/GenBank/DDBJ databases">
        <authorList>
            <consortium name="Pathogen Informatics"/>
            <person name="Doyle S."/>
        </authorList>
    </citation>
    <scope>NUCLEOTIDE SEQUENCE [LARGE SCALE GENOMIC DNA]</scope>
    <source>
        <strain evidence="10 12">NCTC10293</strain>
    </source>
</reference>
<dbReference type="Pfam" id="PF01266">
    <property type="entry name" value="DAO"/>
    <property type="match status" value="1"/>
</dbReference>
<evidence type="ECO:0000256" key="5">
    <source>
        <dbReference type="ARBA" id="ARBA00023002"/>
    </source>
</evidence>